<organism evidence="1 2">
    <name type="scientific">Arthrobotrys musiformis</name>
    <dbReference type="NCBI Taxonomy" id="47236"/>
    <lineage>
        <taxon>Eukaryota</taxon>
        <taxon>Fungi</taxon>
        <taxon>Dikarya</taxon>
        <taxon>Ascomycota</taxon>
        <taxon>Pezizomycotina</taxon>
        <taxon>Orbiliomycetes</taxon>
        <taxon>Orbiliales</taxon>
        <taxon>Orbiliaceae</taxon>
        <taxon>Arthrobotrys</taxon>
    </lineage>
</organism>
<dbReference type="EMBL" id="JAVHJL010000003">
    <property type="protein sequence ID" value="KAK6506714.1"/>
    <property type="molecule type" value="Genomic_DNA"/>
</dbReference>
<keyword evidence="2" id="KW-1185">Reference proteome</keyword>
<accession>A0AAV9WEE9</accession>
<proteinExistence type="predicted"/>
<comment type="caution">
    <text evidence="1">The sequence shown here is derived from an EMBL/GenBank/DDBJ whole genome shotgun (WGS) entry which is preliminary data.</text>
</comment>
<reference evidence="1 2" key="1">
    <citation type="submission" date="2023-08" db="EMBL/GenBank/DDBJ databases">
        <authorList>
            <person name="Palmer J.M."/>
        </authorList>
    </citation>
    <scope>NUCLEOTIDE SEQUENCE [LARGE SCALE GENOMIC DNA]</scope>
    <source>
        <strain evidence="1 2">TWF481</strain>
    </source>
</reference>
<evidence type="ECO:0000313" key="2">
    <source>
        <dbReference type="Proteomes" id="UP001370758"/>
    </source>
</evidence>
<gene>
    <name evidence="1" type="ORF">TWF481_005173</name>
</gene>
<dbReference type="AlphaFoldDB" id="A0AAV9WEE9"/>
<protein>
    <submittedName>
        <fullName evidence="1">Uncharacterized protein</fullName>
    </submittedName>
</protein>
<dbReference type="Proteomes" id="UP001370758">
    <property type="component" value="Unassembled WGS sequence"/>
</dbReference>
<name>A0AAV9WEE9_9PEZI</name>
<evidence type="ECO:0000313" key="1">
    <source>
        <dbReference type="EMBL" id="KAK6506714.1"/>
    </source>
</evidence>
<sequence length="76" mass="8253">MEMTHVSPLSGLGSGEISDVLMAGRWRICPRLKAGKKAVSINMNVPNGLVNPKYPVLCSPCIESRIENYTPPPNSE</sequence>